<feature type="compositionally biased region" description="Polar residues" evidence="1">
    <location>
        <begin position="59"/>
        <end position="68"/>
    </location>
</feature>
<evidence type="ECO:0000313" key="2">
    <source>
        <dbReference type="EMBL" id="KAK9916881.1"/>
    </source>
</evidence>
<reference evidence="2 3" key="1">
    <citation type="journal article" date="2024" name="Nat. Commun.">
        <title>Phylogenomics reveals the evolutionary origins of lichenization in chlorophyte algae.</title>
        <authorList>
            <person name="Puginier C."/>
            <person name="Libourel C."/>
            <person name="Otte J."/>
            <person name="Skaloud P."/>
            <person name="Haon M."/>
            <person name="Grisel S."/>
            <person name="Petersen M."/>
            <person name="Berrin J.G."/>
            <person name="Delaux P.M."/>
            <person name="Dal Grande F."/>
            <person name="Keller J."/>
        </authorList>
    </citation>
    <scope>NUCLEOTIDE SEQUENCE [LARGE SCALE GENOMIC DNA]</scope>
    <source>
        <strain evidence="2 3">SAG 216-7</strain>
    </source>
</reference>
<comment type="caution">
    <text evidence="2">The sequence shown here is derived from an EMBL/GenBank/DDBJ whole genome shotgun (WGS) entry which is preliminary data.</text>
</comment>
<feature type="region of interest" description="Disordered" evidence="1">
    <location>
        <begin position="16"/>
        <end position="70"/>
    </location>
</feature>
<proteinExistence type="predicted"/>
<dbReference type="EMBL" id="JALJOT010000003">
    <property type="protein sequence ID" value="KAK9916881.1"/>
    <property type="molecule type" value="Genomic_DNA"/>
</dbReference>
<name>A0ABR2YZN2_9CHLO</name>
<accession>A0ABR2YZN2</accession>
<protein>
    <submittedName>
        <fullName evidence="2">Uncharacterized protein</fullName>
    </submittedName>
</protein>
<keyword evidence="3" id="KW-1185">Reference proteome</keyword>
<gene>
    <name evidence="2" type="ORF">WJX75_008273</name>
</gene>
<organism evidence="2 3">
    <name type="scientific">Coccomyxa subellipsoidea</name>
    <dbReference type="NCBI Taxonomy" id="248742"/>
    <lineage>
        <taxon>Eukaryota</taxon>
        <taxon>Viridiplantae</taxon>
        <taxon>Chlorophyta</taxon>
        <taxon>core chlorophytes</taxon>
        <taxon>Trebouxiophyceae</taxon>
        <taxon>Trebouxiophyceae incertae sedis</taxon>
        <taxon>Coccomyxaceae</taxon>
        <taxon>Coccomyxa</taxon>
    </lineage>
</organism>
<dbReference type="Proteomes" id="UP001491310">
    <property type="component" value="Unassembled WGS sequence"/>
</dbReference>
<sequence>MSRTIGPAHFAALCEIPSSQAADHDNLPGWNDAPDSEKDSPSTGNNNPGQSPKLACNQPDGSPTSEAASPQVWASDALPITQAPGVGSDSPGMYASLAEGDTASLEDSLAEEGQAVTPVPQAVTTPMLHTEASPVVSALKGAAADSSLRPQTMLGTISRVVFKPLGFGRFATGMWTKRAADTSKAGMAASEALGVPLSPTLEHGPATAEGSIDTGSPSAIEARLLSRLPPSPRAEAIKQGLHIIEQAHQQGPEALQLQAPEIPAAGFGPIAPEVVMGRGDSAVAEAISQAVQTPRDVAAAVVAVQLDGSCAKASLPPSLEGTELGASIAQESIAAAQAAVQQGAAGGDVLSDGPSRKRSAEQDEPGEEAGGAAQPRRRRRLRTGMEVVWKFFGLNKPET</sequence>
<feature type="compositionally biased region" description="Polar residues" evidence="1">
    <location>
        <begin position="41"/>
        <end position="50"/>
    </location>
</feature>
<evidence type="ECO:0000256" key="1">
    <source>
        <dbReference type="SAM" id="MobiDB-lite"/>
    </source>
</evidence>
<evidence type="ECO:0000313" key="3">
    <source>
        <dbReference type="Proteomes" id="UP001491310"/>
    </source>
</evidence>
<feature type="region of interest" description="Disordered" evidence="1">
    <location>
        <begin position="344"/>
        <end position="380"/>
    </location>
</feature>